<accession>A0A9N9NJ47</accession>
<protein>
    <submittedName>
        <fullName evidence="1">13436_t:CDS:1</fullName>
    </submittedName>
</protein>
<dbReference type="AlphaFoldDB" id="A0A9N9NJ47"/>
<evidence type="ECO:0000313" key="2">
    <source>
        <dbReference type="Proteomes" id="UP000789375"/>
    </source>
</evidence>
<dbReference type="Proteomes" id="UP000789375">
    <property type="component" value="Unassembled WGS sequence"/>
</dbReference>
<reference evidence="1" key="1">
    <citation type="submission" date="2021-06" db="EMBL/GenBank/DDBJ databases">
        <authorList>
            <person name="Kallberg Y."/>
            <person name="Tangrot J."/>
            <person name="Rosling A."/>
        </authorList>
    </citation>
    <scope>NUCLEOTIDE SEQUENCE</scope>
    <source>
        <strain evidence="1">87-6 pot B 2015</strain>
    </source>
</reference>
<proteinExistence type="predicted"/>
<comment type="caution">
    <text evidence="1">The sequence shown here is derived from an EMBL/GenBank/DDBJ whole genome shotgun (WGS) entry which is preliminary data.</text>
</comment>
<gene>
    <name evidence="1" type="ORF">FMOSSE_LOCUS16024</name>
</gene>
<sequence>KNLYDQEKVINVMASEHHGLIEVKSTTVHQWLKVHKIHLTLNNNSTM</sequence>
<dbReference type="EMBL" id="CAJVPP010019717">
    <property type="protein sequence ID" value="CAG8738676.1"/>
    <property type="molecule type" value="Genomic_DNA"/>
</dbReference>
<evidence type="ECO:0000313" key="1">
    <source>
        <dbReference type="EMBL" id="CAG8738676.1"/>
    </source>
</evidence>
<keyword evidence="2" id="KW-1185">Reference proteome</keyword>
<feature type="non-terminal residue" evidence="1">
    <location>
        <position position="1"/>
    </location>
</feature>
<name>A0A9N9NJ47_FUNMO</name>
<organism evidence="1 2">
    <name type="scientific">Funneliformis mosseae</name>
    <name type="common">Endomycorrhizal fungus</name>
    <name type="synonym">Glomus mosseae</name>
    <dbReference type="NCBI Taxonomy" id="27381"/>
    <lineage>
        <taxon>Eukaryota</taxon>
        <taxon>Fungi</taxon>
        <taxon>Fungi incertae sedis</taxon>
        <taxon>Mucoromycota</taxon>
        <taxon>Glomeromycotina</taxon>
        <taxon>Glomeromycetes</taxon>
        <taxon>Glomerales</taxon>
        <taxon>Glomeraceae</taxon>
        <taxon>Funneliformis</taxon>
    </lineage>
</organism>